<evidence type="ECO:0000313" key="2">
    <source>
        <dbReference type="EMBL" id="PIZ93740.1"/>
    </source>
</evidence>
<proteinExistence type="predicted"/>
<comment type="caution">
    <text evidence="2">The sequence shown here is derived from an EMBL/GenBank/DDBJ whole genome shotgun (WGS) entry which is preliminary data.</text>
</comment>
<gene>
    <name evidence="2" type="ORF">COX83_01235</name>
</gene>
<dbReference type="AlphaFoldDB" id="A0A2M7V5E4"/>
<protein>
    <submittedName>
        <fullName evidence="2">Uncharacterized protein</fullName>
    </submittedName>
</protein>
<evidence type="ECO:0000313" key="3">
    <source>
        <dbReference type="Proteomes" id="UP000230078"/>
    </source>
</evidence>
<sequence>MLEIKRPRVAKVGIEVLHSQGNLCSARNILYKGEDVKGILTKSTIFCSFLLKKLQIFQKNSSLQLPAKRFSDGIVFLLPVPRRPPRRPVSAQRPGDKDPMA</sequence>
<dbReference type="EMBL" id="PFPI01000015">
    <property type="protein sequence ID" value="PIZ93740.1"/>
    <property type="molecule type" value="Genomic_DNA"/>
</dbReference>
<name>A0A2M7V5E4_9BACT</name>
<reference evidence="3" key="1">
    <citation type="submission" date="2017-09" db="EMBL/GenBank/DDBJ databases">
        <title>Depth-based differentiation of microbial function through sediment-hosted aquifers and enrichment of novel symbionts in the deep terrestrial subsurface.</title>
        <authorList>
            <person name="Probst A.J."/>
            <person name="Ladd B."/>
            <person name="Jarett J.K."/>
            <person name="Geller-Mcgrath D.E."/>
            <person name="Sieber C.M.K."/>
            <person name="Emerson J.B."/>
            <person name="Anantharaman K."/>
            <person name="Thomas B.C."/>
            <person name="Malmstrom R."/>
            <person name="Stieglmeier M."/>
            <person name="Klingl A."/>
            <person name="Woyke T."/>
            <person name="Ryan C.M."/>
            <person name="Banfield J.F."/>
        </authorList>
    </citation>
    <scope>NUCLEOTIDE SEQUENCE [LARGE SCALE GENOMIC DNA]</scope>
</reference>
<dbReference type="Proteomes" id="UP000230078">
    <property type="component" value="Unassembled WGS sequence"/>
</dbReference>
<accession>A0A2M7V5E4</accession>
<evidence type="ECO:0000256" key="1">
    <source>
        <dbReference type="SAM" id="MobiDB-lite"/>
    </source>
</evidence>
<feature type="region of interest" description="Disordered" evidence="1">
    <location>
        <begin position="81"/>
        <end position="101"/>
    </location>
</feature>
<organism evidence="2 3">
    <name type="scientific">Candidatus Magasanikbacteria bacterium CG_4_10_14_0_2_um_filter_41_31</name>
    <dbReference type="NCBI Taxonomy" id="1974639"/>
    <lineage>
        <taxon>Bacteria</taxon>
        <taxon>Candidatus Magasanikiibacteriota</taxon>
    </lineage>
</organism>